<accession>A0AAJ4N8N4</accession>
<gene>
    <name evidence="2" type="ORF">G6M86_27825</name>
</gene>
<protein>
    <submittedName>
        <fullName evidence="2">Type IV secretion system protein VirE1</fullName>
    </submittedName>
</protein>
<evidence type="ECO:0000313" key="3">
    <source>
        <dbReference type="Proteomes" id="UP000663946"/>
    </source>
</evidence>
<organism evidence="2 3">
    <name type="scientific">Agrobacterium tumefaciens</name>
    <dbReference type="NCBI Taxonomy" id="358"/>
    <lineage>
        <taxon>Bacteria</taxon>
        <taxon>Pseudomonadati</taxon>
        <taxon>Pseudomonadota</taxon>
        <taxon>Alphaproteobacteria</taxon>
        <taxon>Hyphomicrobiales</taxon>
        <taxon>Rhizobiaceae</taxon>
        <taxon>Rhizobium/Agrobacterium group</taxon>
        <taxon>Agrobacterium</taxon>
        <taxon>Agrobacterium tumefaciens complex</taxon>
    </lineage>
</organism>
<geneLocation type="plasmid" evidence="2 3">
    <name>pTiQ15_94</name>
</geneLocation>
<dbReference type="AlphaFoldDB" id="A0AAJ4N8N4"/>
<feature type="compositionally biased region" description="Basic and acidic residues" evidence="1">
    <location>
        <begin position="17"/>
        <end position="32"/>
    </location>
</feature>
<dbReference type="RefSeq" id="WP_333722866.1">
    <property type="nucleotide sequence ID" value="NZ_CP049220.1"/>
</dbReference>
<name>A0AAJ4N8N4_AGRTU</name>
<proteinExistence type="predicted"/>
<dbReference type="InterPro" id="IPR024237">
    <property type="entry name" value="VirE1"/>
</dbReference>
<dbReference type="GO" id="GO:0006457">
    <property type="term" value="P:protein folding"/>
    <property type="evidence" value="ECO:0007669"/>
    <property type="project" value="InterPro"/>
</dbReference>
<dbReference type="EMBL" id="CP049220">
    <property type="protein sequence ID" value="QTG17110.1"/>
    <property type="molecule type" value="Genomic_DNA"/>
</dbReference>
<dbReference type="Proteomes" id="UP000663946">
    <property type="component" value="Plasmid pTiQ15_94"/>
</dbReference>
<sequence>MAIVKLNKNNRLDTSSAEEKQEIHKQDHSRDHATSAFTSLDLDMIALEKFIQKCPLPKTNLND</sequence>
<reference evidence="2" key="1">
    <citation type="submission" date="2020-02" db="EMBL/GenBank/DDBJ databases">
        <title>Unexpected conservation and global transmission of agrobacterial virulence plasmids.</title>
        <authorList>
            <person name="Weisberg A.J."/>
            <person name="Davis E.W. II"/>
            <person name="Tabima J.R."/>
            <person name="Belcher M.S."/>
            <person name="Miller M."/>
            <person name="Kuo C.-H."/>
            <person name="Loper J.E."/>
            <person name="Grunwald N.J."/>
            <person name="Putnam M.L."/>
            <person name="Chang J.H."/>
        </authorList>
    </citation>
    <scope>NUCLEOTIDE SEQUENCE</scope>
    <source>
        <strain evidence="2">Q15/94</strain>
        <plasmid evidence="2">pTiQ15_94</plasmid>
    </source>
</reference>
<feature type="region of interest" description="Disordered" evidence="1">
    <location>
        <begin position="1"/>
        <end position="32"/>
    </location>
</feature>
<keyword evidence="2" id="KW-0614">Plasmid</keyword>
<dbReference type="Pfam" id="PF12189">
    <property type="entry name" value="VirE1"/>
    <property type="match status" value="1"/>
</dbReference>
<evidence type="ECO:0000256" key="1">
    <source>
        <dbReference type="SAM" id="MobiDB-lite"/>
    </source>
</evidence>
<evidence type="ECO:0000313" key="2">
    <source>
        <dbReference type="EMBL" id="QTG17110.1"/>
    </source>
</evidence>